<dbReference type="RefSeq" id="WP_207687083.1">
    <property type="nucleotide sequence ID" value="NZ_CP061799.1"/>
</dbReference>
<dbReference type="Proteomes" id="UP000663720">
    <property type="component" value="Chromosome"/>
</dbReference>
<organism evidence="1 2">
    <name type="scientific">Desulfonema limicola</name>
    <dbReference type="NCBI Taxonomy" id="45656"/>
    <lineage>
        <taxon>Bacteria</taxon>
        <taxon>Pseudomonadati</taxon>
        <taxon>Thermodesulfobacteriota</taxon>
        <taxon>Desulfobacteria</taxon>
        <taxon>Desulfobacterales</taxon>
        <taxon>Desulfococcaceae</taxon>
        <taxon>Desulfonema</taxon>
    </lineage>
</organism>
<keyword evidence="2" id="KW-1185">Reference proteome</keyword>
<dbReference type="SUPFAM" id="SSF109604">
    <property type="entry name" value="HD-domain/PDEase-like"/>
    <property type="match status" value="1"/>
</dbReference>
<protein>
    <recommendedName>
        <fullName evidence="3">Metal-dependent phosphohydrolase</fullName>
    </recommendedName>
</protein>
<dbReference type="InterPro" id="IPR054649">
    <property type="entry name" value="Npun_R2479-like"/>
</dbReference>
<accession>A0A975GH38</accession>
<dbReference type="NCBIfam" id="NF045583">
    <property type="entry name" value="Npun_R2479_HDIG"/>
    <property type="match status" value="1"/>
</dbReference>
<dbReference type="EMBL" id="CP061799">
    <property type="protein sequence ID" value="QTA81000.1"/>
    <property type="molecule type" value="Genomic_DNA"/>
</dbReference>
<name>A0A975GH38_9BACT</name>
<dbReference type="AlphaFoldDB" id="A0A975GH38"/>
<reference evidence="1" key="1">
    <citation type="journal article" date="2021" name="Microb. Physiol.">
        <title>Proteogenomic Insights into the Physiology of Marine, Sulfate-Reducing, Filamentous Desulfonema limicola and Desulfonema magnum.</title>
        <authorList>
            <person name="Schnaars V."/>
            <person name="Wohlbrand L."/>
            <person name="Scheve S."/>
            <person name="Hinrichs C."/>
            <person name="Reinhardt R."/>
            <person name="Rabus R."/>
        </authorList>
    </citation>
    <scope>NUCLEOTIDE SEQUENCE</scope>
    <source>
        <strain evidence="1">5ac10</strain>
    </source>
</reference>
<dbReference type="KEGG" id="dli:dnl_33190"/>
<sequence>MLNFQNLVIESFVKELALAYQRTYGFVEPHYINIIKWSAFFALENIANSDALYHNIEHTIAVTLAGQEILRGKHLCEGGVKPDDWLHYIIALLCHDIGYVKGICRDDKDGEYAAGEGKTQKISPDKSCASLAPYHVDRSKLFVKERFGSNMIMDIINVERLIFYIEMTRFPVSEETSDIDTKELPGLVRAADFIGQLGDPDYLRKIPALFYEFEETGANKSLGYSLPGEMRKNYAKFYWDVISPYIHDALKYLKITQEGKQWISNLNSHVFTIEHEQI</sequence>
<evidence type="ECO:0008006" key="3">
    <source>
        <dbReference type="Google" id="ProtNLM"/>
    </source>
</evidence>
<evidence type="ECO:0000313" key="1">
    <source>
        <dbReference type="EMBL" id="QTA81000.1"/>
    </source>
</evidence>
<gene>
    <name evidence="1" type="ORF">dnl_33190</name>
</gene>
<evidence type="ECO:0000313" key="2">
    <source>
        <dbReference type="Proteomes" id="UP000663720"/>
    </source>
</evidence>
<proteinExistence type="predicted"/>